<proteinExistence type="predicted"/>
<organism evidence="5 6">
    <name type="scientific">Shewanella khirikhana</name>
    <dbReference type="NCBI Taxonomy" id="1965282"/>
    <lineage>
        <taxon>Bacteria</taxon>
        <taxon>Pseudomonadati</taxon>
        <taxon>Pseudomonadota</taxon>
        <taxon>Gammaproteobacteria</taxon>
        <taxon>Alteromonadales</taxon>
        <taxon>Shewanellaceae</taxon>
        <taxon>Shewanella</taxon>
    </lineage>
</organism>
<dbReference type="PANTHER" id="PTHR47894:SF4">
    <property type="entry name" value="HTH-TYPE TRANSCRIPTIONAL REGULATOR GADX"/>
    <property type="match status" value="1"/>
</dbReference>
<keyword evidence="3" id="KW-0804">Transcription</keyword>
<keyword evidence="1" id="KW-0805">Transcription regulation</keyword>
<dbReference type="Gene3D" id="1.10.10.60">
    <property type="entry name" value="Homeodomain-like"/>
    <property type="match status" value="1"/>
</dbReference>
<dbReference type="RefSeq" id="WP_164551190.1">
    <property type="nucleotide sequence ID" value="NZ_CP020373.1"/>
</dbReference>
<dbReference type="PROSITE" id="PS01124">
    <property type="entry name" value="HTH_ARAC_FAMILY_2"/>
    <property type="match status" value="1"/>
</dbReference>
<name>A0ABM7DNW3_9GAMM</name>
<evidence type="ECO:0000256" key="3">
    <source>
        <dbReference type="ARBA" id="ARBA00023163"/>
    </source>
</evidence>
<dbReference type="PANTHER" id="PTHR47894">
    <property type="entry name" value="HTH-TYPE TRANSCRIPTIONAL REGULATOR GADX"/>
    <property type="match status" value="1"/>
</dbReference>
<sequence length="256" mass="28883">MQHAFQIEYFRGAKPQRLSNVVLFSPSLLLIERGSKGLHWQGQRVDLGAKLLLAGHSRQQLTFENMPLAQGFKSQMLLFFVHPEPELLALSRASASLTPWFGQTKGLRASLSFLTSMDKQAFSLDAQQQFVFGLYQQLAELGVLHWMFPSGEVTVAQRVAELAAQQPAHNALFALCCQRLGMSRATLLRHLKADQLRFRDIVAQVRMNHAISLMQRGERQLERLSDACGYQSLPRFQARFEGQFGLSVSEYMATLS</sequence>
<reference evidence="6" key="1">
    <citation type="submission" date="2017-03" db="EMBL/GenBank/DDBJ databases">
        <title>Full genome sequence of a non-lethal Shewanella isolate that potentiates virulence of Vibio parahaemolyticus causing acute hepatopancreatic necrosis disease (AHPND) in shrimp.</title>
        <authorList>
            <person name="Prachumwat A."/>
            <person name="Sritunyalucksana K."/>
        </authorList>
    </citation>
    <scope>NUCLEOTIDE SEQUENCE [LARGE SCALE GENOMIC DNA]</scope>
    <source>
        <strain evidence="6">TH2012</strain>
    </source>
</reference>
<protein>
    <submittedName>
        <fullName evidence="5">TCP pilus virulence regulatory protein</fullName>
    </submittedName>
</protein>
<dbReference type="InterPro" id="IPR009057">
    <property type="entry name" value="Homeodomain-like_sf"/>
</dbReference>
<dbReference type="SMART" id="SM00342">
    <property type="entry name" value="HTH_ARAC"/>
    <property type="match status" value="1"/>
</dbReference>
<keyword evidence="2" id="KW-0238">DNA-binding</keyword>
<evidence type="ECO:0000256" key="1">
    <source>
        <dbReference type="ARBA" id="ARBA00023015"/>
    </source>
</evidence>
<evidence type="ECO:0000259" key="4">
    <source>
        <dbReference type="PROSITE" id="PS01124"/>
    </source>
</evidence>
<feature type="domain" description="HTH araC/xylS-type" evidence="4">
    <location>
        <begin position="157"/>
        <end position="254"/>
    </location>
</feature>
<gene>
    <name evidence="5" type="primary">tcpN</name>
    <name evidence="5" type="ORF">STH12_02175</name>
</gene>
<accession>A0ABM7DNW3</accession>
<keyword evidence="6" id="KW-1185">Reference proteome</keyword>
<dbReference type="EMBL" id="CP020373">
    <property type="protein sequence ID" value="AZQ11261.1"/>
    <property type="molecule type" value="Genomic_DNA"/>
</dbReference>
<dbReference type="InterPro" id="IPR018060">
    <property type="entry name" value="HTH_AraC"/>
</dbReference>
<dbReference type="Pfam" id="PF12833">
    <property type="entry name" value="HTH_18"/>
    <property type="match status" value="1"/>
</dbReference>
<dbReference type="SUPFAM" id="SSF46689">
    <property type="entry name" value="Homeodomain-like"/>
    <property type="match status" value="1"/>
</dbReference>
<evidence type="ECO:0000313" key="6">
    <source>
        <dbReference type="Proteomes" id="UP000278437"/>
    </source>
</evidence>
<dbReference type="Proteomes" id="UP000278437">
    <property type="component" value="Chromosome"/>
</dbReference>
<evidence type="ECO:0000313" key="5">
    <source>
        <dbReference type="EMBL" id="AZQ11261.1"/>
    </source>
</evidence>
<evidence type="ECO:0000256" key="2">
    <source>
        <dbReference type="ARBA" id="ARBA00023125"/>
    </source>
</evidence>